<dbReference type="OrthoDB" id="377733at2759"/>
<dbReference type="AlphaFoldDB" id="A0A2N5TNG0"/>
<dbReference type="EMBL" id="PGCJ01000508">
    <property type="protein sequence ID" value="PLW27037.1"/>
    <property type="molecule type" value="Genomic_DNA"/>
</dbReference>
<dbReference type="InterPro" id="IPR023214">
    <property type="entry name" value="HAD_sf"/>
</dbReference>
<feature type="region of interest" description="Disordered" evidence="1">
    <location>
        <begin position="55"/>
        <end position="79"/>
    </location>
</feature>
<dbReference type="GO" id="GO:0005886">
    <property type="term" value="C:plasma membrane"/>
    <property type="evidence" value="ECO:0007669"/>
    <property type="project" value="TreeGrafter"/>
</dbReference>
<dbReference type="PANTHER" id="PTHR24092:SF153">
    <property type="entry name" value="PHOSPHOLIPID-TRANSPORTING ATPASE"/>
    <property type="match status" value="1"/>
</dbReference>
<dbReference type="STRING" id="200324.A0A2N5TNG0"/>
<keyword evidence="3" id="KW-1185">Reference proteome</keyword>
<dbReference type="PANTHER" id="PTHR24092">
    <property type="entry name" value="PROBABLE PHOSPHOLIPID-TRANSPORTING ATPASE"/>
    <property type="match status" value="1"/>
</dbReference>
<organism evidence="2 3">
    <name type="scientific">Puccinia coronata f. sp. avenae</name>
    <dbReference type="NCBI Taxonomy" id="200324"/>
    <lineage>
        <taxon>Eukaryota</taxon>
        <taxon>Fungi</taxon>
        <taxon>Dikarya</taxon>
        <taxon>Basidiomycota</taxon>
        <taxon>Pucciniomycotina</taxon>
        <taxon>Pucciniomycetes</taxon>
        <taxon>Pucciniales</taxon>
        <taxon>Pucciniaceae</taxon>
        <taxon>Puccinia</taxon>
    </lineage>
</organism>
<dbReference type="GO" id="GO:0140326">
    <property type="term" value="F:ATPase-coupled intramembrane lipid transporter activity"/>
    <property type="evidence" value="ECO:0007669"/>
    <property type="project" value="TreeGrafter"/>
</dbReference>
<sequence length="208" mass="23049">MSPSSTIQRNPLTHQQTPIIITIINIRNPPQPILAPPQEPCIANSPFQPAALVPEREYDSDLSNPPHPRDPIIHPNQPDRDPDICPVHLIPKVAAKEPRKQPLSGFSSEPSRKSFIKNIIGAVKVLIKKRLSTLNLQLHFPNSPCADAFKIGLNRDKLINQVHDELKRDLILIGAPNIEDKLQEGVPRAIADLKRAGIKVWVGPAGNR</sequence>
<evidence type="ECO:0000313" key="3">
    <source>
        <dbReference type="Proteomes" id="UP000235388"/>
    </source>
</evidence>
<evidence type="ECO:0000313" key="2">
    <source>
        <dbReference type="EMBL" id="PLW27037.1"/>
    </source>
</evidence>
<dbReference type="Proteomes" id="UP000235388">
    <property type="component" value="Unassembled WGS sequence"/>
</dbReference>
<feature type="compositionally biased region" description="Basic and acidic residues" evidence="1">
    <location>
        <begin position="67"/>
        <end position="79"/>
    </location>
</feature>
<gene>
    <name evidence="2" type="ORF">PCANC_27769</name>
</gene>
<proteinExistence type="predicted"/>
<reference evidence="2 3" key="1">
    <citation type="submission" date="2017-11" db="EMBL/GenBank/DDBJ databases">
        <title>De novo assembly and phasing of dikaryotic genomes from two isolates of Puccinia coronata f. sp. avenae, the causal agent of oat crown rust.</title>
        <authorList>
            <person name="Miller M.E."/>
            <person name="Zhang Y."/>
            <person name="Omidvar V."/>
            <person name="Sperschneider J."/>
            <person name="Schwessinger B."/>
            <person name="Raley C."/>
            <person name="Palmer J.M."/>
            <person name="Garnica D."/>
            <person name="Upadhyaya N."/>
            <person name="Rathjen J."/>
            <person name="Taylor J.M."/>
            <person name="Park R.F."/>
            <person name="Dodds P.N."/>
            <person name="Hirsch C.D."/>
            <person name="Kianian S.F."/>
            <person name="Figueroa M."/>
        </authorList>
    </citation>
    <scope>NUCLEOTIDE SEQUENCE [LARGE SCALE GENOMIC DNA]</scope>
    <source>
        <strain evidence="2">12NC29</strain>
    </source>
</reference>
<dbReference type="GO" id="GO:0045332">
    <property type="term" value="P:phospholipid translocation"/>
    <property type="evidence" value="ECO:0007669"/>
    <property type="project" value="TreeGrafter"/>
</dbReference>
<protein>
    <submittedName>
        <fullName evidence="2">Uncharacterized protein</fullName>
    </submittedName>
</protein>
<dbReference type="Gene3D" id="3.40.50.1000">
    <property type="entry name" value="HAD superfamily/HAD-like"/>
    <property type="match status" value="1"/>
</dbReference>
<evidence type="ECO:0000256" key="1">
    <source>
        <dbReference type="SAM" id="MobiDB-lite"/>
    </source>
</evidence>
<name>A0A2N5TNG0_9BASI</name>
<accession>A0A2N5TNG0</accession>
<comment type="caution">
    <text evidence="2">The sequence shown here is derived from an EMBL/GenBank/DDBJ whole genome shotgun (WGS) entry which is preliminary data.</text>
</comment>